<keyword evidence="3" id="KW-1185">Reference proteome</keyword>
<evidence type="ECO:0000313" key="2">
    <source>
        <dbReference type="Ensembl" id="ENSFHEP00000010663.1"/>
    </source>
</evidence>
<evidence type="ECO:0000313" key="3">
    <source>
        <dbReference type="Proteomes" id="UP000265000"/>
    </source>
</evidence>
<evidence type="ECO:0000256" key="1">
    <source>
        <dbReference type="SAM" id="MobiDB-lite"/>
    </source>
</evidence>
<proteinExistence type="predicted"/>
<reference evidence="2" key="2">
    <citation type="submission" date="2025-09" db="UniProtKB">
        <authorList>
            <consortium name="Ensembl"/>
        </authorList>
    </citation>
    <scope>IDENTIFICATION</scope>
</reference>
<name>A0A3Q2T7L8_FUNHE</name>
<accession>A0A3Q2T7L8</accession>
<dbReference type="GeneTree" id="ENSGT00940000179938"/>
<feature type="region of interest" description="Disordered" evidence="1">
    <location>
        <begin position="1"/>
        <end position="48"/>
    </location>
</feature>
<dbReference type="Ensembl" id="ENSFHET00000017432.1">
    <property type="protein sequence ID" value="ENSFHEP00000010663.1"/>
    <property type="gene ID" value="ENSFHEG00000012006.1"/>
</dbReference>
<organism evidence="2 3">
    <name type="scientific">Fundulus heteroclitus</name>
    <name type="common">Killifish</name>
    <name type="synonym">Mummichog</name>
    <dbReference type="NCBI Taxonomy" id="8078"/>
    <lineage>
        <taxon>Eukaryota</taxon>
        <taxon>Metazoa</taxon>
        <taxon>Chordata</taxon>
        <taxon>Craniata</taxon>
        <taxon>Vertebrata</taxon>
        <taxon>Euteleostomi</taxon>
        <taxon>Actinopterygii</taxon>
        <taxon>Neopterygii</taxon>
        <taxon>Teleostei</taxon>
        <taxon>Neoteleostei</taxon>
        <taxon>Acanthomorphata</taxon>
        <taxon>Ovalentaria</taxon>
        <taxon>Atherinomorphae</taxon>
        <taxon>Cyprinodontiformes</taxon>
        <taxon>Fundulidae</taxon>
        <taxon>Fundulus</taxon>
    </lineage>
</organism>
<feature type="compositionally biased region" description="Polar residues" evidence="1">
    <location>
        <begin position="38"/>
        <end position="48"/>
    </location>
</feature>
<reference evidence="2" key="1">
    <citation type="submission" date="2025-08" db="UniProtKB">
        <authorList>
            <consortium name="Ensembl"/>
        </authorList>
    </citation>
    <scope>IDENTIFICATION</scope>
</reference>
<dbReference type="AlphaFoldDB" id="A0A3Q2T7L8"/>
<protein>
    <submittedName>
        <fullName evidence="2">Uncharacterized protein</fullName>
    </submittedName>
</protein>
<dbReference type="Proteomes" id="UP000265000">
    <property type="component" value="Unplaced"/>
</dbReference>
<sequence length="48" mass="5130">MMYYPGYHSTSTSTRRDAGLNGPNAQQRGAVKPLPLLSFSNGKGSPAF</sequence>